<dbReference type="InterPro" id="IPR029058">
    <property type="entry name" value="AB_hydrolase_fold"/>
</dbReference>
<protein>
    <submittedName>
        <fullName evidence="4">Alpha/beta hydrolase</fullName>
    </submittedName>
</protein>
<keyword evidence="2 4" id="KW-0378">Hydrolase</keyword>
<evidence type="ECO:0000313" key="4">
    <source>
        <dbReference type="EMBL" id="ROZ85418.1"/>
    </source>
</evidence>
<reference evidence="4 5" key="1">
    <citation type="submission" date="2018-11" db="EMBL/GenBank/DDBJ databases">
        <authorList>
            <person name="Jang G.I."/>
            <person name="Hwang C.Y."/>
        </authorList>
    </citation>
    <scope>NUCLEOTIDE SEQUENCE [LARGE SCALE GENOMIC DNA]</scope>
    <source>
        <strain evidence="4 5">SSM26</strain>
    </source>
</reference>
<dbReference type="Pfam" id="PF02230">
    <property type="entry name" value="Abhydrolase_2"/>
    <property type="match status" value="1"/>
</dbReference>
<dbReference type="PANTHER" id="PTHR10655">
    <property type="entry name" value="LYSOPHOSPHOLIPASE-RELATED"/>
    <property type="match status" value="1"/>
</dbReference>
<dbReference type="Proteomes" id="UP000275199">
    <property type="component" value="Unassembled WGS sequence"/>
</dbReference>
<proteinExistence type="inferred from homology"/>
<dbReference type="InterPro" id="IPR003140">
    <property type="entry name" value="PLipase/COase/thioEstase"/>
</dbReference>
<evidence type="ECO:0000256" key="2">
    <source>
        <dbReference type="ARBA" id="ARBA00022801"/>
    </source>
</evidence>
<evidence type="ECO:0000313" key="5">
    <source>
        <dbReference type="Proteomes" id="UP000275199"/>
    </source>
</evidence>
<organism evidence="4 5">
    <name type="scientific">Pseudomonas neustonica</name>
    <dbReference type="NCBI Taxonomy" id="2487346"/>
    <lineage>
        <taxon>Bacteria</taxon>
        <taxon>Pseudomonadati</taxon>
        <taxon>Pseudomonadota</taxon>
        <taxon>Gammaproteobacteria</taxon>
        <taxon>Pseudomonadales</taxon>
        <taxon>Pseudomonadaceae</taxon>
        <taxon>Pseudomonas</taxon>
    </lineage>
</organism>
<comment type="similarity">
    <text evidence="1">Belongs to the AB hydrolase superfamily. AB hydrolase 2 family.</text>
</comment>
<evidence type="ECO:0000256" key="1">
    <source>
        <dbReference type="ARBA" id="ARBA00006499"/>
    </source>
</evidence>
<dbReference type="PANTHER" id="PTHR10655:SF17">
    <property type="entry name" value="LYSOPHOSPHOLIPASE-LIKE PROTEIN 1"/>
    <property type="match status" value="1"/>
</dbReference>
<feature type="domain" description="Phospholipase/carboxylesterase/thioesterase" evidence="3">
    <location>
        <begin position="4"/>
        <end position="214"/>
    </location>
</feature>
<dbReference type="GO" id="GO:0016787">
    <property type="term" value="F:hydrolase activity"/>
    <property type="evidence" value="ECO:0007669"/>
    <property type="project" value="UniProtKB-KW"/>
</dbReference>
<dbReference type="SUPFAM" id="SSF53474">
    <property type="entry name" value="alpha/beta-Hydrolases"/>
    <property type="match status" value="1"/>
</dbReference>
<accession>A0ABX9XLL5</accession>
<dbReference type="EMBL" id="RKKU01000007">
    <property type="protein sequence ID" value="ROZ85418.1"/>
    <property type="molecule type" value="Genomic_DNA"/>
</dbReference>
<name>A0ABX9XLL5_9PSED</name>
<keyword evidence="5" id="KW-1185">Reference proteome</keyword>
<sequence>MSQQPHIIEPATQATSCVIWLHGLGADCFDFVPVVAALGLPQNHGVRFVFPQAPTRPVTINGGMPMPSWYDILGMSPARAINQAQLDESVATVKGLVADQQSKGIMPSRVILAGFSQGGAVVLTTSVQSELPLAGVMALSTYGPDLGAVLEQAKQAPKLNVFCAHGSGDEVLPMSMGREAHDLLQAAGHQTEWHQYPMGHEVCPQEVADIRSWLVERLGL</sequence>
<gene>
    <name evidence="4" type="ORF">EF096_08255</name>
</gene>
<dbReference type="Gene3D" id="3.40.50.1820">
    <property type="entry name" value="alpha/beta hydrolase"/>
    <property type="match status" value="1"/>
</dbReference>
<dbReference type="InterPro" id="IPR050565">
    <property type="entry name" value="LYPA1-2/EST-like"/>
</dbReference>
<evidence type="ECO:0000259" key="3">
    <source>
        <dbReference type="Pfam" id="PF02230"/>
    </source>
</evidence>
<dbReference type="RefSeq" id="WP_123889147.1">
    <property type="nucleotide sequence ID" value="NZ_JBPYCX010000008.1"/>
</dbReference>
<comment type="caution">
    <text evidence="4">The sequence shown here is derived from an EMBL/GenBank/DDBJ whole genome shotgun (WGS) entry which is preliminary data.</text>
</comment>